<protein>
    <submittedName>
        <fullName evidence="2">Pimeloyl-ACP methyl ester carboxylesterase</fullName>
    </submittedName>
</protein>
<keyword evidence="3" id="KW-1185">Reference proteome</keyword>
<dbReference type="RefSeq" id="WP_030534585.1">
    <property type="nucleotide sequence ID" value="NZ_JOIJ01000044.1"/>
</dbReference>
<organism evidence="2 3">
    <name type="scientific">Prauserella rugosa</name>
    <dbReference type="NCBI Taxonomy" id="43354"/>
    <lineage>
        <taxon>Bacteria</taxon>
        <taxon>Bacillati</taxon>
        <taxon>Actinomycetota</taxon>
        <taxon>Actinomycetes</taxon>
        <taxon>Pseudonocardiales</taxon>
        <taxon>Pseudonocardiaceae</taxon>
        <taxon>Prauserella</taxon>
    </lineage>
</organism>
<dbReference type="OrthoDB" id="3249793at2"/>
<dbReference type="Gene3D" id="3.40.50.1820">
    <property type="entry name" value="alpha/beta hydrolase"/>
    <property type="match status" value="1"/>
</dbReference>
<dbReference type="AlphaFoldDB" id="A0A660C9D3"/>
<comment type="caution">
    <text evidence="2">The sequence shown here is derived from an EMBL/GenBank/DDBJ whole genome shotgun (WGS) entry which is preliminary data.</text>
</comment>
<dbReference type="PANTHER" id="PTHR43798">
    <property type="entry name" value="MONOACYLGLYCEROL LIPASE"/>
    <property type="match status" value="1"/>
</dbReference>
<reference evidence="2 3" key="1">
    <citation type="submission" date="2019-07" db="EMBL/GenBank/DDBJ databases">
        <title>R&amp;d 2014.</title>
        <authorList>
            <person name="Klenk H.-P."/>
        </authorList>
    </citation>
    <scope>NUCLEOTIDE SEQUENCE [LARGE SCALE GENOMIC DNA]</scope>
    <source>
        <strain evidence="2 3">DSM 43194</strain>
    </source>
</reference>
<dbReference type="Pfam" id="PF12697">
    <property type="entry name" value="Abhydrolase_6"/>
    <property type="match status" value="1"/>
</dbReference>
<dbReference type="InterPro" id="IPR050266">
    <property type="entry name" value="AB_hydrolase_sf"/>
</dbReference>
<evidence type="ECO:0000259" key="1">
    <source>
        <dbReference type="Pfam" id="PF12697"/>
    </source>
</evidence>
<dbReference type="PANTHER" id="PTHR43798:SF33">
    <property type="entry name" value="HYDROLASE, PUTATIVE (AFU_ORTHOLOGUE AFUA_2G14860)-RELATED"/>
    <property type="match status" value="1"/>
</dbReference>
<accession>A0A660C9D3</accession>
<name>A0A660C9D3_9PSEU</name>
<evidence type="ECO:0000313" key="3">
    <source>
        <dbReference type="Proteomes" id="UP000317303"/>
    </source>
</evidence>
<dbReference type="EMBL" id="VLJV01000002">
    <property type="protein sequence ID" value="TWH15975.1"/>
    <property type="molecule type" value="Genomic_DNA"/>
</dbReference>
<gene>
    <name evidence="2" type="ORF">JD82_04963</name>
</gene>
<sequence>MTTTATEPSITEEVVPVWNGRLNIRVKVAGAGAPLLYLHPAAGLAWDPFLSQLAQNFTVYAPEFPGTSVGDPYAIHAVDHLSDVVLIYEEVVRTLGLRNPVVVGQSFGGMIGAELCAAYPELASKVILLDPIGLWRDDLPIANWIATPSDQLPALLFHDPSAPGPQAMLAMPEDPDTAAAAVAGMVWAFGATGKFAWPIPDRGLRARLHRLTAPVLLVWGREDALAPVGYLDEWRSELSDSQGVIIDNSGHIPQVEQLDQTLAAVQEFLGTP</sequence>
<proteinExistence type="predicted"/>
<dbReference type="Proteomes" id="UP000317303">
    <property type="component" value="Unassembled WGS sequence"/>
</dbReference>
<dbReference type="GO" id="GO:0003824">
    <property type="term" value="F:catalytic activity"/>
    <property type="evidence" value="ECO:0007669"/>
    <property type="project" value="UniProtKB-ARBA"/>
</dbReference>
<dbReference type="InterPro" id="IPR000073">
    <property type="entry name" value="AB_hydrolase_1"/>
</dbReference>
<dbReference type="InterPro" id="IPR029058">
    <property type="entry name" value="AB_hydrolase_fold"/>
</dbReference>
<dbReference type="PRINTS" id="PR00111">
    <property type="entry name" value="ABHYDROLASE"/>
</dbReference>
<dbReference type="SUPFAM" id="SSF53474">
    <property type="entry name" value="alpha/beta-Hydrolases"/>
    <property type="match status" value="1"/>
</dbReference>
<dbReference type="GO" id="GO:0016020">
    <property type="term" value="C:membrane"/>
    <property type="evidence" value="ECO:0007669"/>
    <property type="project" value="TreeGrafter"/>
</dbReference>
<evidence type="ECO:0000313" key="2">
    <source>
        <dbReference type="EMBL" id="TWH15975.1"/>
    </source>
</evidence>
<feature type="domain" description="AB hydrolase-1" evidence="1">
    <location>
        <begin position="38"/>
        <end position="262"/>
    </location>
</feature>